<sequence>MKKILCALIAGAMCATMVFSLAGCGCSNKNEPGYTIEATKPDLTDNGFGYYIVNSNELMVTEYTGNEKNIVIPDTYNNYKVTSIGPNAFSEKDIESITIPDTVTEIEGHAFQSCANLKSVTLSKNLKTLGNNVFFLCTSLEEVTVPGSVTDLGLFTFQGSGVKKVTIESGSLEEIREYVFYQCPAITEIDIPANVTKMSEYSVCDNANTVTINAPKGSYAENYVKTNGKTNKLEFKAVEE</sequence>
<dbReference type="PANTHER" id="PTHR45661">
    <property type="entry name" value="SURFACE ANTIGEN"/>
    <property type="match status" value="1"/>
</dbReference>
<evidence type="ECO:0000313" key="3">
    <source>
        <dbReference type="Proteomes" id="UP000636755"/>
    </source>
</evidence>
<reference evidence="2 3" key="1">
    <citation type="submission" date="2020-08" db="EMBL/GenBank/DDBJ databases">
        <title>Genome public.</title>
        <authorList>
            <person name="Liu C."/>
            <person name="Sun Q."/>
        </authorList>
    </citation>
    <scope>NUCLEOTIDE SEQUENCE [LARGE SCALE GENOMIC DNA]</scope>
    <source>
        <strain evidence="2 3">NSJ-71</strain>
    </source>
</reference>
<feature type="signal peptide" evidence="1">
    <location>
        <begin position="1"/>
        <end position="22"/>
    </location>
</feature>
<feature type="chain" id="PRO_5046107902" evidence="1">
    <location>
        <begin position="23"/>
        <end position="240"/>
    </location>
</feature>
<evidence type="ECO:0000313" key="2">
    <source>
        <dbReference type="EMBL" id="MBC5729060.1"/>
    </source>
</evidence>
<dbReference type="InterPro" id="IPR032675">
    <property type="entry name" value="LRR_dom_sf"/>
</dbReference>
<comment type="caution">
    <text evidence="2">The sequence shown here is derived from an EMBL/GenBank/DDBJ whole genome shotgun (WGS) entry which is preliminary data.</text>
</comment>
<keyword evidence="3" id="KW-1185">Reference proteome</keyword>
<dbReference type="Pfam" id="PF13306">
    <property type="entry name" value="LRR_5"/>
    <property type="match status" value="1"/>
</dbReference>
<dbReference type="Gene3D" id="3.80.10.10">
    <property type="entry name" value="Ribonuclease Inhibitor"/>
    <property type="match status" value="2"/>
</dbReference>
<evidence type="ECO:0000256" key="1">
    <source>
        <dbReference type="SAM" id="SignalP"/>
    </source>
</evidence>
<gene>
    <name evidence="2" type="ORF">H8R91_11115</name>
</gene>
<dbReference type="PROSITE" id="PS51257">
    <property type="entry name" value="PROKAR_LIPOPROTEIN"/>
    <property type="match status" value="1"/>
</dbReference>
<dbReference type="InterPro" id="IPR053139">
    <property type="entry name" value="Surface_bspA-like"/>
</dbReference>
<dbReference type="SUPFAM" id="SSF52058">
    <property type="entry name" value="L domain-like"/>
    <property type="match status" value="1"/>
</dbReference>
<accession>A0ABR7HNH9</accession>
<dbReference type="Proteomes" id="UP000636755">
    <property type="component" value="Unassembled WGS sequence"/>
</dbReference>
<dbReference type="EMBL" id="JACOPS010000006">
    <property type="protein sequence ID" value="MBC5729060.1"/>
    <property type="molecule type" value="Genomic_DNA"/>
</dbReference>
<organism evidence="2 3">
    <name type="scientific">Ruminococcus intestinalis</name>
    <dbReference type="NCBI Taxonomy" id="2763066"/>
    <lineage>
        <taxon>Bacteria</taxon>
        <taxon>Bacillati</taxon>
        <taxon>Bacillota</taxon>
        <taxon>Clostridia</taxon>
        <taxon>Eubacteriales</taxon>
        <taxon>Oscillospiraceae</taxon>
        <taxon>Ruminococcus</taxon>
    </lineage>
</organism>
<proteinExistence type="predicted"/>
<dbReference type="PANTHER" id="PTHR45661:SF3">
    <property type="entry name" value="IG-LIKE DOMAIN-CONTAINING PROTEIN"/>
    <property type="match status" value="1"/>
</dbReference>
<dbReference type="RefSeq" id="WP_186936287.1">
    <property type="nucleotide sequence ID" value="NZ_JACOPS010000006.1"/>
</dbReference>
<name>A0ABR7HNH9_9FIRM</name>
<protein>
    <submittedName>
        <fullName evidence="2">Leucine-rich repeat domain-containing protein</fullName>
    </submittedName>
</protein>
<dbReference type="InterPro" id="IPR026906">
    <property type="entry name" value="LRR_5"/>
</dbReference>
<keyword evidence="1" id="KW-0732">Signal</keyword>